<dbReference type="GO" id="GO:0044874">
    <property type="term" value="P:lipoprotein localization to outer membrane"/>
    <property type="evidence" value="ECO:0007669"/>
    <property type="project" value="UniProtKB-UniRule"/>
</dbReference>
<dbReference type="EMBL" id="SOBR01000001">
    <property type="protein sequence ID" value="TDU24977.1"/>
    <property type="molecule type" value="Genomic_DNA"/>
</dbReference>
<comment type="function">
    <text evidence="13">Plays a critical role in the incorporation of lipoproteins in the outer membrane after they are released by the LolA protein.</text>
</comment>
<comment type="caution">
    <text evidence="14">The sequence shown here is derived from an EMBL/GenBank/DDBJ whole genome shotgun (WGS) entry which is preliminary data.</text>
</comment>
<evidence type="ECO:0000256" key="13">
    <source>
        <dbReference type="HAMAP-Rule" id="MF_00233"/>
    </source>
</evidence>
<evidence type="ECO:0000256" key="10">
    <source>
        <dbReference type="ARBA" id="ARBA00023186"/>
    </source>
</evidence>
<evidence type="ECO:0000256" key="11">
    <source>
        <dbReference type="ARBA" id="ARBA00023237"/>
    </source>
</evidence>
<dbReference type="Gene3D" id="2.50.20.10">
    <property type="entry name" value="Lipoprotein localisation LolA/LolB/LppX"/>
    <property type="match status" value="1"/>
</dbReference>
<dbReference type="OrthoDB" id="9797618at2"/>
<evidence type="ECO:0000256" key="1">
    <source>
        <dbReference type="ARBA" id="ARBA00004459"/>
    </source>
</evidence>
<reference evidence="14 15" key="1">
    <citation type="submission" date="2019-03" db="EMBL/GenBank/DDBJ databases">
        <title>Genomic Encyclopedia of Type Strains, Phase IV (KMG-IV): sequencing the most valuable type-strain genomes for metagenomic binning, comparative biology and taxonomic classification.</title>
        <authorList>
            <person name="Goeker M."/>
        </authorList>
    </citation>
    <scope>NUCLEOTIDE SEQUENCE [LARGE SCALE GENOMIC DNA]</scope>
    <source>
        <strain evidence="14 15">DSM 6770</strain>
    </source>
</reference>
<evidence type="ECO:0000256" key="3">
    <source>
        <dbReference type="ARBA" id="ARBA00011245"/>
    </source>
</evidence>
<keyword evidence="10 13" id="KW-0143">Chaperone</keyword>
<evidence type="ECO:0000256" key="6">
    <source>
        <dbReference type="ARBA" id="ARBA00022729"/>
    </source>
</evidence>
<evidence type="ECO:0000256" key="2">
    <source>
        <dbReference type="ARBA" id="ARBA00009696"/>
    </source>
</evidence>
<comment type="subunit">
    <text evidence="3 13">Monomer.</text>
</comment>
<evidence type="ECO:0000313" key="14">
    <source>
        <dbReference type="EMBL" id="TDU24977.1"/>
    </source>
</evidence>
<dbReference type="PROSITE" id="PS51257">
    <property type="entry name" value="PROKAR_LIPOPROTEIN"/>
    <property type="match status" value="1"/>
</dbReference>
<dbReference type="InterPro" id="IPR029046">
    <property type="entry name" value="LolA/LolB/LppX"/>
</dbReference>
<dbReference type="NCBIfam" id="TIGR00548">
    <property type="entry name" value="lolB"/>
    <property type="match status" value="1"/>
</dbReference>
<dbReference type="GO" id="GO:0015031">
    <property type="term" value="P:protein transport"/>
    <property type="evidence" value="ECO:0007669"/>
    <property type="project" value="UniProtKB-KW"/>
</dbReference>
<sequence length="214" mass="24404">MIRQLSWRLRQAHAAPHAWHVLLLLVLLSGCASQTTSPDQSRDRGDWDTQTERLRALEAWSIAGKVGLRTHEGAKSANIDWQQRPDTYRILISGPFGAGRTLLRGGPGNVTLISSEGRFEAQTPEALMEQQLGWSLPISALDYWVRGLPAPDTRKRLEHDDLGFPQRLQQLGWTIEYRDWTHTDDLWLPRRLVMTYGDLRATLVVTQWNPMTDS</sequence>
<keyword evidence="5 13" id="KW-0813">Transport</keyword>
<name>A0A4R7NV89_9GAMM</name>
<evidence type="ECO:0000313" key="15">
    <source>
        <dbReference type="Proteomes" id="UP000295380"/>
    </source>
</evidence>
<evidence type="ECO:0000256" key="12">
    <source>
        <dbReference type="ARBA" id="ARBA00023288"/>
    </source>
</evidence>
<accession>A0A4R7NV89</accession>
<evidence type="ECO:0000256" key="7">
    <source>
        <dbReference type="ARBA" id="ARBA00022927"/>
    </source>
</evidence>
<dbReference type="GO" id="GO:0009279">
    <property type="term" value="C:cell outer membrane"/>
    <property type="evidence" value="ECO:0007669"/>
    <property type="project" value="UniProtKB-SubCell"/>
</dbReference>
<protein>
    <recommendedName>
        <fullName evidence="4 13">Outer-membrane lipoprotein LolB</fullName>
    </recommendedName>
</protein>
<keyword evidence="12 13" id="KW-0449">Lipoprotein</keyword>
<keyword evidence="8 13" id="KW-0472">Membrane</keyword>
<keyword evidence="9 13" id="KW-0564">Palmitate</keyword>
<keyword evidence="6 13" id="KW-0732">Signal</keyword>
<organism evidence="14 15">
    <name type="scientific">Chromohalobacter marismortui</name>
    <dbReference type="NCBI Taxonomy" id="42055"/>
    <lineage>
        <taxon>Bacteria</taxon>
        <taxon>Pseudomonadati</taxon>
        <taxon>Pseudomonadota</taxon>
        <taxon>Gammaproteobacteria</taxon>
        <taxon>Oceanospirillales</taxon>
        <taxon>Halomonadaceae</taxon>
        <taxon>Chromohalobacter</taxon>
    </lineage>
</organism>
<evidence type="ECO:0000256" key="9">
    <source>
        <dbReference type="ARBA" id="ARBA00023139"/>
    </source>
</evidence>
<dbReference type="Pfam" id="PF03550">
    <property type="entry name" value="LolB"/>
    <property type="match status" value="1"/>
</dbReference>
<dbReference type="CDD" id="cd16326">
    <property type="entry name" value="LolB"/>
    <property type="match status" value="1"/>
</dbReference>
<comment type="subcellular location">
    <subcellularLocation>
        <location evidence="1 13">Cell outer membrane</location>
        <topology evidence="1 13">Lipid-anchor</topology>
    </subcellularLocation>
</comment>
<gene>
    <name evidence="13" type="primary">lolB</name>
    <name evidence="14" type="ORF">C8E00_101369</name>
</gene>
<proteinExistence type="inferred from homology"/>
<keyword evidence="11 13" id="KW-0998">Cell outer membrane</keyword>
<dbReference type="SUPFAM" id="SSF89392">
    <property type="entry name" value="Prokaryotic lipoproteins and lipoprotein localization factors"/>
    <property type="match status" value="1"/>
</dbReference>
<comment type="similarity">
    <text evidence="2 13">Belongs to the LolB family.</text>
</comment>
<dbReference type="AlphaFoldDB" id="A0A4R7NV89"/>
<dbReference type="InterPro" id="IPR004565">
    <property type="entry name" value="OM_lipoprot_LolB"/>
</dbReference>
<keyword evidence="7 13" id="KW-0653">Protein transport</keyword>
<dbReference type="HAMAP" id="MF_00233">
    <property type="entry name" value="LolB"/>
    <property type="match status" value="1"/>
</dbReference>
<evidence type="ECO:0000256" key="4">
    <source>
        <dbReference type="ARBA" id="ARBA00016202"/>
    </source>
</evidence>
<evidence type="ECO:0000256" key="5">
    <source>
        <dbReference type="ARBA" id="ARBA00022448"/>
    </source>
</evidence>
<dbReference type="RefSeq" id="WP_133693813.1">
    <property type="nucleotide sequence ID" value="NZ_SOBR01000001.1"/>
</dbReference>
<evidence type="ECO:0000256" key="8">
    <source>
        <dbReference type="ARBA" id="ARBA00023136"/>
    </source>
</evidence>
<keyword evidence="15" id="KW-1185">Reference proteome</keyword>
<dbReference type="Proteomes" id="UP000295380">
    <property type="component" value="Unassembled WGS sequence"/>
</dbReference>